<evidence type="ECO:0000259" key="1">
    <source>
        <dbReference type="PROSITE" id="PS50097"/>
    </source>
</evidence>
<dbReference type="PANTHER" id="PTHR46306">
    <property type="entry name" value="BTB/POZ DOMAIN-CONTAINING PROTEIN 9"/>
    <property type="match status" value="1"/>
</dbReference>
<dbReference type="SUPFAM" id="SSF54695">
    <property type="entry name" value="POZ domain"/>
    <property type="match status" value="1"/>
</dbReference>
<organism evidence="3 4">
    <name type="scientific">Rhizophagus clarus</name>
    <dbReference type="NCBI Taxonomy" id="94130"/>
    <lineage>
        <taxon>Eukaryota</taxon>
        <taxon>Fungi</taxon>
        <taxon>Fungi incertae sedis</taxon>
        <taxon>Mucoromycota</taxon>
        <taxon>Glomeromycotina</taxon>
        <taxon>Glomeromycetes</taxon>
        <taxon>Glomerales</taxon>
        <taxon>Glomeraceae</taxon>
        <taxon>Rhizophagus</taxon>
    </lineage>
</organism>
<dbReference type="PROSITE" id="PS51886">
    <property type="entry name" value="TLDC"/>
    <property type="match status" value="1"/>
</dbReference>
<feature type="domain" description="BTB" evidence="1">
    <location>
        <begin position="29"/>
        <end position="101"/>
    </location>
</feature>
<dbReference type="InterPro" id="IPR006571">
    <property type="entry name" value="TLDc_dom"/>
</dbReference>
<gene>
    <name evidence="3" type="ORF">RclHR1_04990010</name>
</gene>
<evidence type="ECO:0000313" key="3">
    <source>
        <dbReference type="EMBL" id="GBC03087.1"/>
    </source>
</evidence>
<proteinExistence type="predicted"/>
<accession>A0A2Z6SD85</accession>
<sequence>MTVDLTSSLLRDIGSLYKRIEMVENDEDCDVTLKVKKNCFKAHSVLLKARSKYLRNLIDNENDRLPMIFKRNVTIEISNMSSNIFKTCLNYIYTGEILLKDYDDNESIFDLVIGADILSLTYMVDYLQNYFIKKKSFWIERNLIRIYQISLKNQNFQVLLSYCEKLIKQEPTLLFDAENLITLEKENLINIIKWDDLPLREVKIWCGLVKWIVGQKPPMNKVISNWNDSDFKEFERRIKDFIPYIRFFSIASDEYSDDVRSFRRILPKNLVEKLEVFYLKKTPPPYDELPPRKFFDSIILTNKTQIKHIKHWIYGYNDFNENNILKSNIDLILLARGSRDGMERDVFHSLCDNKGPTIVLAIVDQTNDIIGGYNPSSWTGSNEWVETTESFIFSFRSGNGFDDIVLSRIINPMAAIWDGDDRFDIGFSSDLQLFNGEYKHENYENRIINYENFKITNYEVFQVKNKKYSSF</sequence>
<dbReference type="EMBL" id="BEXD01003869">
    <property type="protein sequence ID" value="GBC03087.1"/>
    <property type="molecule type" value="Genomic_DNA"/>
</dbReference>
<name>A0A2Z6SD85_9GLOM</name>
<keyword evidence="4" id="KW-1185">Reference proteome</keyword>
<comment type="caution">
    <text evidence="3">The sequence shown here is derived from an EMBL/GenBank/DDBJ whole genome shotgun (WGS) entry which is preliminary data.</text>
</comment>
<protein>
    <recommendedName>
        <fullName evidence="5">BTB domain-containing protein</fullName>
    </recommendedName>
</protein>
<dbReference type="InterPro" id="IPR011333">
    <property type="entry name" value="SKP1/BTB/POZ_sf"/>
</dbReference>
<evidence type="ECO:0000259" key="2">
    <source>
        <dbReference type="PROSITE" id="PS51886"/>
    </source>
</evidence>
<dbReference type="Gene3D" id="3.30.710.10">
    <property type="entry name" value="Potassium Channel Kv1.1, Chain A"/>
    <property type="match status" value="1"/>
</dbReference>
<dbReference type="PROSITE" id="PS50097">
    <property type="entry name" value="BTB"/>
    <property type="match status" value="1"/>
</dbReference>
<dbReference type="SMART" id="SM00225">
    <property type="entry name" value="BTB"/>
    <property type="match status" value="1"/>
</dbReference>
<dbReference type="Gene3D" id="1.25.40.420">
    <property type="match status" value="1"/>
</dbReference>
<dbReference type="Pfam" id="PF00651">
    <property type="entry name" value="BTB"/>
    <property type="match status" value="1"/>
</dbReference>
<dbReference type="Proteomes" id="UP000247702">
    <property type="component" value="Unassembled WGS sequence"/>
</dbReference>
<dbReference type="AlphaFoldDB" id="A0A2Z6SD85"/>
<dbReference type="InterPro" id="IPR000210">
    <property type="entry name" value="BTB/POZ_dom"/>
</dbReference>
<feature type="domain" description="TLDc" evidence="2">
    <location>
        <begin position="299"/>
        <end position="464"/>
    </location>
</feature>
<dbReference type="Pfam" id="PF07534">
    <property type="entry name" value="TLD"/>
    <property type="match status" value="1"/>
</dbReference>
<dbReference type="GO" id="GO:0005737">
    <property type="term" value="C:cytoplasm"/>
    <property type="evidence" value="ECO:0007669"/>
    <property type="project" value="TreeGrafter"/>
</dbReference>
<dbReference type="InterPro" id="IPR052407">
    <property type="entry name" value="BTB_POZ_domain_cont_9"/>
</dbReference>
<dbReference type="CDD" id="cd18186">
    <property type="entry name" value="BTB_POZ_ZBTB_KLHL-like"/>
    <property type="match status" value="1"/>
</dbReference>
<dbReference type="PANTHER" id="PTHR46306:SF1">
    <property type="entry name" value="BTB_POZ DOMAIN-CONTAINING PROTEIN 9"/>
    <property type="match status" value="1"/>
</dbReference>
<evidence type="ECO:0008006" key="5">
    <source>
        <dbReference type="Google" id="ProtNLM"/>
    </source>
</evidence>
<reference evidence="3 4" key="1">
    <citation type="submission" date="2017-11" db="EMBL/GenBank/DDBJ databases">
        <title>The genome of Rhizophagus clarus HR1 reveals common genetic basis of auxotrophy among arbuscular mycorrhizal fungi.</title>
        <authorList>
            <person name="Kobayashi Y."/>
        </authorList>
    </citation>
    <scope>NUCLEOTIDE SEQUENCE [LARGE SCALE GENOMIC DNA]</scope>
    <source>
        <strain evidence="3 4">HR1</strain>
    </source>
</reference>
<evidence type="ECO:0000313" key="4">
    <source>
        <dbReference type="Proteomes" id="UP000247702"/>
    </source>
</evidence>